<dbReference type="Proteomes" id="UP001333110">
    <property type="component" value="Unassembled WGS sequence"/>
</dbReference>
<evidence type="ECO:0000313" key="2">
    <source>
        <dbReference type="Proteomes" id="UP001333110"/>
    </source>
</evidence>
<reference evidence="1 2" key="1">
    <citation type="journal article" date="2023" name="J. Hered.">
        <title>Chromosome-level genome of the wood stork (Mycteria americana) provides insight into avian chromosome evolution.</title>
        <authorList>
            <person name="Flamio R. Jr."/>
            <person name="Ramstad K.M."/>
        </authorList>
    </citation>
    <scope>NUCLEOTIDE SEQUENCE [LARGE SCALE GENOMIC DNA]</scope>
    <source>
        <strain evidence="1">JAX WOST 10</strain>
    </source>
</reference>
<gene>
    <name evidence="1" type="ORF">QYF61_005958</name>
</gene>
<keyword evidence="2" id="KW-1185">Reference proteome</keyword>
<comment type="caution">
    <text evidence="1">The sequence shown here is derived from an EMBL/GenBank/DDBJ whole genome shotgun (WGS) entry which is preliminary data.</text>
</comment>
<protein>
    <submittedName>
        <fullName evidence="1">Uncharacterized protein</fullName>
    </submittedName>
</protein>
<accession>A0AAN7NPF8</accession>
<evidence type="ECO:0000313" key="1">
    <source>
        <dbReference type="EMBL" id="KAK4829665.1"/>
    </source>
</evidence>
<dbReference type="AlphaFoldDB" id="A0AAN7NPF8"/>
<dbReference type="EMBL" id="JAUNZN010000001">
    <property type="protein sequence ID" value="KAK4829665.1"/>
    <property type="molecule type" value="Genomic_DNA"/>
</dbReference>
<name>A0AAN7NPF8_MYCAM</name>
<organism evidence="1 2">
    <name type="scientific">Mycteria americana</name>
    <name type="common">Wood stork</name>
    <dbReference type="NCBI Taxonomy" id="33587"/>
    <lineage>
        <taxon>Eukaryota</taxon>
        <taxon>Metazoa</taxon>
        <taxon>Chordata</taxon>
        <taxon>Craniata</taxon>
        <taxon>Vertebrata</taxon>
        <taxon>Euteleostomi</taxon>
        <taxon>Archelosauria</taxon>
        <taxon>Archosauria</taxon>
        <taxon>Dinosauria</taxon>
        <taxon>Saurischia</taxon>
        <taxon>Theropoda</taxon>
        <taxon>Coelurosauria</taxon>
        <taxon>Aves</taxon>
        <taxon>Neognathae</taxon>
        <taxon>Neoaves</taxon>
        <taxon>Aequornithes</taxon>
        <taxon>Ciconiiformes</taxon>
        <taxon>Ciconiidae</taxon>
        <taxon>Mycteria</taxon>
    </lineage>
</organism>
<proteinExistence type="predicted"/>
<sequence length="116" mass="12824">MAWHERGCVQACEVGPRLDGMLNVRSGRCTAAVQAGGLAISPARLLSRLSPCFPTQPPARANGFKLKEGRFRSDVRKKCFTTRGVRHWHSLPREVVGAPSLEVFKVRLDRALSDLI</sequence>